<organism evidence="6 7">
    <name type="scientific">Phaeobacter gallaeciensis</name>
    <dbReference type="NCBI Taxonomy" id="60890"/>
    <lineage>
        <taxon>Bacteria</taxon>
        <taxon>Pseudomonadati</taxon>
        <taxon>Pseudomonadota</taxon>
        <taxon>Alphaproteobacteria</taxon>
        <taxon>Rhodobacterales</taxon>
        <taxon>Roseobacteraceae</taxon>
        <taxon>Phaeobacter</taxon>
    </lineage>
</organism>
<dbReference type="InterPro" id="IPR011050">
    <property type="entry name" value="Pectin_lyase_fold/virulence"/>
</dbReference>
<evidence type="ECO:0000256" key="4">
    <source>
        <dbReference type="SAM" id="SignalP"/>
    </source>
</evidence>
<dbReference type="EMBL" id="JARCJK010000005">
    <property type="protein sequence ID" value="MDE4166553.1"/>
    <property type="molecule type" value="Genomic_DNA"/>
</dbReference>
<reference evidence="6 7" key="1">
    <citation type="submission" date="2023-02" db="EMBL/GenBank/DDBJ databases">
        <title>Population genomics of bacteria associated with diatom.</title>
        <authorList>
            <person name="Xie J."/>
            <person name="Wang H."/>
        </authorList>
    </citation>
    <scope>NUCLEOTIDE SEQUENCE [LARGE SCALE GENOMIC DNA]</scope>
    <source>
        <strain evidence="6 7">PT47_8</strain>
    </source>
</reference>
<evidence type="ECO:0000313" key="6">
    <source>
        <dbReference type="EMBL" id="MDE4166553.1"/>
    </source>
</evidence>
<dbReference type="Pfam" id="PF05860">
    <property type="entry name" value="TPS"/>
    <property type="match status" value="1"/>
</dbReference>
<name>A0ABD4XAT1_9RHOB</name>
<sequence>MTYAFYLRNCASHVAMVAMLCAMTGAQALAGPKGGAVTSGSARISSGGGGVTTIRQRSNRAVIDWQSFDVGTQEAVSYLQPGQHAAILNRVTGGAGASQIDGSLTANGQVFVLNPDGVVIGETGRIASRGGFVASTLDIEDSMFMRGGDLRLSGDGSGAVINRGVIESEAGDVVLVAPRIGNFGTLRAKAGTAALGAGTAAWLRPADDQILHIDTGLQIGGRGVDNQGVIKAAQAELKAAGGSVYDLAINQSGTVRATGVERRNGRILLSSGGGSLEVSGTQEARNQDGSGGEIYAGGGFQGSDAAIENAETLTVRETAVFDVSASAGEADGGRVILWSDGLTSFQGSINAIGGTDSGDGGFAEVSGRERLDFRPSSVDLSAETGSAGTLLLDPDDLLIVDARMQGEAAVVDTGSGTVTPEPGSGVWDPDFAGSEVLAETVEGLLETTNVVLQASGSIFGMAPVETTAGSANNLTLTAGQDIILEEVIDLQQGDLSLLAQGSIQGPSAFPGFPGVGGNPITANRISIGASGGAGLASVDLESVALSAQAVDLDFGTAISGDVNLGNAANTIGEVNLLNAGSGGFSGALTLVNDGDGLTVNGSLAGTDLTGLSIVTDGDLSLGADFDLSAPATSGALDLVLASTNGDIKSQAPASAFAGLDAGANQRLLAYSTNKSQTTLATDLSLTEVTQESYASAPPSGLPADGTSRIFYLSGLGQLTLTADDISRAYGSANGTLTFSVEGLVGSDTFDSVTTGAPALSVAADTESNIGSYEISIGHGDLELTSATYTGFSFVPGKLSVTPAELIASPVTTTVTYGDNFSIPVTFTGFRNGDTARSLGLQNAEAAVPGVGGTPDVGRYDAVFAAGTFGNYRFVDNGATEELVVTPRPLTIRLRDRNRIYGEPNRFLDPTFEGLVRSSHEEDFTVSQSTAATVASDVGTYAISGAASAAGSSASNYDVSIVPGRLNITPAPLSLAVDATSREYGEDNPVFSATPTAGTYWRNGDDASDVNLSFATDADRTSDVGTYGVRVSGSARNYTIEPRLSGSALTITPAPLTITAENLSKEYGDLLDGAGLSFDAVGMKLEDQLADLGSLQATSDGFAAESDVVTGGYAVNITGLSNPNYRIASANTPTLTVTPAELNLSVGDAFRAYGDSAFEVSGTTAMGLRSWDSIHDLGLSYASAITDSSLDAGQSRPITAQLGTDVVNYTLADVIPGTATVTRRKVRGYISRFQRFFGNTSTPNMTVSGLVNGDTLADIDGFSFDGVHDDALTDVGTYTVTGLIEDNNYELASPARGTLTIIPRRITVIVPEQNRTYGDAGPVQVEIGNMAPGHTLEDVLNGGGFFSAGADPHANVGTYEVTGRFHNDNYEVLSQVIGDVNVRPAPLTIDMSDVTVAYAERPNATYTVEGLQNGETLQNLFVQYGPQYLLSEFSLPDGRKEDVVAFSYQPAVLANGEKPMDNYFIRVDRGAMEVTKRQIYIAAHDILRELAADYQREELYPGLVYEGGTLVGGRLVNGNGLGLAYIGDETLSVIPGNNVADVLQVVVTLDGRTEDPDADRKYDITYVGELGDVITKNNQIIELIEIDTEVESTTTSVVMDNFIATNDQGQIVDPEACESLGKVMVDGVCDLSHVEYTLTKAPDVVSPLTAGLMDDLTTEPSDTLVEVFSNYLIGGIQTGALSTDMIYLIDDLRNGRISGDAFMARALAEPGAGSVLMEAMDGYIQALVNADPGSLTEAETLLRGRYEYRARRMANQMYWDLVAAKEQDDARRASEDATLGGLVARAPAGYVLDDVLGNYTRDLGDQMLAISGGASAAGFAGGAAAVPIAYVAHTAAQAAPLGAIITSNASSKAAVVAANLALNKMSAVFGSTVTASTAGVAGGIFLTAAIIGVQSGIAQSEAANREAELAFFMERLHPDNFSPGNVPPAMHALIMSELATGATLGGN</sequence>
<dbReference type="PANTHER" id="PTHR12338">
    <property type="entry name" value="AUTOTRANSPORTER"/>
    <property type="match status" value="1"/>
</dbReference>
<evidence type="ECO:0000256" key="2">
    <source>
        <dbReference type="ARBA" id="ARBA00022525"/>
    </source>
</evidence>
<keyword evidence="2" id="KW-0964">Secreted</keyword>
<evidence type="ECO:0000256" key="3">
    <source>
        <dbReference type="ARBA" id="ARBA00022729"/>
    </source>
</evidence>
<dbReference type="RefSeq" id="WP_274839768.1">
    <property type="nucleotide sequence ID" value="NZ_JARCJF010000005.1"/>
</dbReference>
<evidence type="ECO:0000256" key="1">
    <source>
        <dbReference type="ARBA" id="ARBA00004613"/>
    </source>
</evidence>
<proteinExistence type="predicted"/>
<dbReference type="InterPro" id="IPR041286">
    <property type="entry name" value="MBG_2"/>
</dbReference>
<dbReference type="SUPFAM" id="SSF51126">
    <property type="entry name" value="Pectin lyase-like"/>
    <property type="match status" value="1"/>
</dbReference>
<comment type="caution">
    <text evidence="6">The sequence shown here is derived from an EMBL/GenBank/DDBJ whole genome shotgun (WGS) entry which is preliminary data.</text>
</comment>
<evidence type="ECO:0000313" key="7">
    <source>
        <dbReference type="Proteomes" id="UP001218364"/>
    </source>
</evidence>
<feature type="domain" description="Filamentous haemagglutinin FhaB/tRNA nuclease CdiA-like TPS" evidence="5">
    <location>
        <begin position="28"/>
        <end position="143"/>
    </location>
</feature>
<dbReference type="InterPro" id="IPR012334">
    <property type="entry name" value="Pectin_lyas_fold"/>
</dbReference>
<dbReference type="Gene3D" id="3.30.160.710">
    <property type="match status" value="1"/>
</dbReference>
<gene>
    <name evidence="6" type="ORF">PXK24_12685</name>
</gene>
<dbReference type="NCBIfam" id="TIGR01901">
    <property type="entry name" value="adhes_NPXG"/>
    <property type="match status" value="1"/>
</dbReference>
<dbReference type="PANTHER" id="PTHR12338:SF8">
    <property type="entry name" value="HEME_HEMOPEXIN-BINDING PROTEIN"/>
    <property type="match status" value="1"/>
</dbReference>
<protein>
    <submittedName>
        <fullName evidence="6">MBG domain-containing protein</fullName>
    </submittedName>
</protein>
<keyword evidence="3 4" id="KW-0732">Signal</keyword>
<comment type="subcellular location">
    <subcellularLocation>
        <location evidence="1">Secreted</location>
    </subcellularLocation>
</comment>
<dbReference type="Pfam" id="PF18676">
    <property type="entry name" value="MBG_2"/>
    <property type="match status" value="4"/>
</dbReference>
<dbReference type="GO" id="GO:0005576">
    <property type="term" value="C:extracellular region"/>
    <property type="evidence" value="ECO:0007669"/>
    <property type="project" value="UniProtKB-SubCell"/>
</dbReference>
<feature type="signal peptide" evidence="4">
    <location>
        <begin position="1"/>
        <end position="30"/>
    </location>
</feature>
<feature type="chain" id="PRO_5044795971" evidence="4">
    <location>
        <begin position="31"/>
        <end position="1946"/>
    </location>
</feature>
<dbReference type="InterPro" id="IPR050909">
    <property type="entry name" value="Bact_Autotransporter_VF"/>
</dbReference>
<dbReference type="SMART" id="SM00912">
    <property type="entry name" value="Haemagg_act"/>
    <property type="match status" value="1"/>
</dbReference>
<accession>A0ABD4XAT1</accession>
<evidence type="ECO:0000259" key="5">
    <source>
        <dbReference type="SMART" id="SM00912"/>
    </source>
</evidence>
<dbReference type="Gene3D" id="2.160.20.10">
    <property type="entry name" value="Single-stranded right-handed beta-helix, Pectin lyase-like"/>
    <property type="match status" value="1"/>
</dbReference>
<dbReference type="InterPro" id="IPR008638">
    <property type="entry name" value="FhaB/CdiA-like_TPS"/>
</dbReference>
<dbReference type="Proteomes" id="UP001218364">
    <property type="component" value="Unassembled WGS sequence"/>
</dbReference>